<comment type="caution">
    <text evidence="1">The sequence shown here is derived from an EMBL/GenBank/DDBJ whole genome shotgun (WGS) entry which is preliminary data.</text>
</comment>
<dbReference type="EMBL" id="QGDI01000004">
    <property type="protein sequence ID" value="PWJ13591.1"/>
    <property type="molecule type" value="Genomic_DNA"/>
</dbReference>
<dbReference type="OrthoDB" id="9796085at2"/>
<dbReference type="GO" id="GO:0004061">
    <property type="term" value="F:arylformamidase activity"/>
    <property type="evidence" value="ECO:0007669"/>
    <property type="project" value="InterPro"/>
</dbReference>
<dbReference type="GO" id="GO:0019441">
    <property type="term" value="P:L-tryptophan catabolic process to kynurenine"/>
    <property type="evidence" value="ECO:0007669"/>
    <property type="project" value="InterPro"/>
</dbReference>
<dbReference type="SUPFAM" id="SSF102198">
    <property type="entry name" value="Putative cyclase"/>
    <property type="match status" value="1"/>
</dbReference>
<dbReference type="Gene3D" id="3.50.30.50">
    <property type="entry name" value="Putative cyclase"/>
    <property type="match status" value="1"/>
</dbReference>
<dbReference type="Pfam" id="PF04199">
    <property type="entry name" value="Cyclase"/>
    <property type="match status" value="1"/>
</dbReference>
<sequence>MIYDISREMFSTPTFPGDPVPETLPHTSFDKPEPDIYQVTVIKITGHTGTHADAPRHFLPEGKDAAHIDLSHCIGRCRVCEHSGELTAEDVRRMTEGGTERLLIKGDITVTPESAEEMVSRGLLALGVEGMTVGAEGTIAQVHRTLLGAEVYIIENLDLSEAAAGEYFLSALPLKMAELDGSPVRAVLTDLP</sequence>
<proteinExistence type="predicted"/>
<dbReference type="InterPro" id="IPR037175">
    <property type="entry name" value="KFase_sf"/>
</dbReference>
<dbReference type="PANTHER" id="PTHR31118">
    <property type="entry name" value="CYCLASE-LIKE PROTEIN 2"/>
    <property type="match status" value="1"/>
</dbReference>
<dbReference type="AlphaFoldDB" id="A0A315Y0D5"/>
<gene>
    <name evidence="1" type="ORF">IE37_01399</name>
</gene>
<evidence type="ECO:0000313" key="1">
    <source>
        <dbReference type="EMBL" id="PWJ13591.1"/>
    </source>
</evidence>
<dbReference type="Proteomes" id="UP000245720">
    <property type="component" value="Unassembled WGS sequence"/>
</dbReference>
<evidence type="ECO:0000313" key="2">
    <source>
        <dbReference type="Proteomes" id="UP000245720"/>
    </source>
</evidence>
<protein>
    <submittedName>
        <fullName evidence="1">Kynurenine formamidase</fullName>
    </submittedName>
</protein>
<accession>A0A315Y0D5</accession>
<dbReference type="InterPro" id="IPR007325">
    <property type="entry name" value="KFase/CYL"/>
</dbReference>
<dbReference type="RefSeq" id="WP_109726191.1">
    <property type="nucleotide sequence ID" value="NZ_QGDI01000004.1"/>
</dbReference>
<name>A0A315Y0D5_RUMFL</name>
<reference evidence="1 2" key="1">
    <citation type="submission" date="2018-05" db="EMBL/GenBank/DDBJ databases">
        <title>The Hungate 1000. A catalogue of reference genomes from the rumen microbiome.</title>
        <authorList>
            <person name="Kelly W."/>
        </authorList>
    </citation>
    <scope>NUCLEOTIDE SEQUENCE [LARGE SCALE GENOMIC DNA]</scope>
    <source>
        <strain evidence="1 2">SAb67</strain>
    </source>
</reference>
<organism evidence="1 2">
    <name type="scientific">Ruminococcus flavefaciens</name>
    <dbReference type="NCBI Taxonomy" id="1265"/>
    <lineage>
        <taxon>Bacteria</taxon>
        <taxon>Bacillati</taxon>
        <taxon>Bacillota</taxon>
        <taxon>Clostridia</taxon>
        <taxon>Eubacteriales</taxon>
        <taxon>Oscillospiraceae</taxon>
        <taxon>Ruminococcus</taxon>
    </lineage>
</organism>
<dbReference type="PANTHER" id="PTHR31118:SF12">
    <property type="entry name" value="CYCLASE-LIKE PROTEIN 2"/>
    <property type="match status" value="1"/>
</dbReference>